<gene>
    <name evidence="14" type="ORF">GGR46_002378</name>
</gene>
<evidence type="ECO:0000256" key="1">
    <source>
        <dbReference type="ARBA" id="ARBA00001933"/>
    </source>
</evidence>
<evidence type="ECO:0000256" key="2">
    <source>
        <dbReference type="ARBA" id="ARBA00004979"/>
    </source>
</evidence>
<comment type="caution">
    <text evidence="14">The sequence shown here is derived from an EMBL/GenBank/DDBJ whole genome shotgun (WGS) entry which is preliminary data.</text>
</comment>
<dbReference type="InterPro" id="IPR000634">
    <property type="entry name" value="Ser/Thr_deHydtase_PyrdxlP-BS"/>
</dbReference>
<comment type="cofactor">
    <cofactor evidence="1 12">
        <name>pyridoxal 5'-phosphate</name>
        <dbReference type="ChEBI" id="CHEBI:597326"/>
    </cofactor>
</comment>
<dbReference type="Pfam" id="PF00291">
    <property type="entry name" value="PALP"/>
    <property type="match status" value="1"/>
</dbReference>
<keyword evidence="15" id="KW-1185">Reference proteome</keyword>
<dbReference type="InterPro" id="IPR036052">
    <property type="entry name" value="TrpB-like_PALP_sf"/>
</dbReference>
<dbReference type="PANTHER" id="PTHR48078:SF6">
    <property type="entry name" value="L-THREONINE DEHYDRATASE CATABOLIC TDCB"/>
    <property type="match status" value="1"/>
</dbReference>
<dbReference type="NCBIfam" id="NF006050">
    <property type="entry name" value="PRK08197.1"/>
    <property type="match status" value="1"/>
</dbReference>
<name>A0A7W6NXQ7_9SPHN</name>
<dbReference type="PANTHER" id="PTHR48078">
    <property type="entry name" value="THREONINE DEHYDRATASE, MITOCHONDRIAL-RELATED"/>
    <property type="match status" value="1"/>
</dbReference>
<evidence type="ECO:0000256" key="10">
    <source>
        <dbReference type="ARBA" id="ARBA00049144"/>
    </source>
</evidence>
<dbReference type="SUPFAM" id="SSF53686">
    <property type="entry name" value="Tryptophan synthase beta subunit-like PLP-dependent enzymes"/>
    <property type="match status" value="1"/>
</dbReference>
<dbReference type="GO" id="GO:0030170">
    <property type="term" value="F:pyridoxal phosphate binding"/>
    <property type="evidence" value="ECO:0007669"/>
    <property type="project" value="InterPro"/>
</dbReference>
<evidence type="ECO:0000313" key="15">
    <source>
        <dbReference type="Proteomes" id="UP000557392"/>
    </source>
</evidence>
<dbReference type="NCBIfam" id="TIGR00260">
    <property type="entry name" value="thrC"/>
    <property type="match status" value="1"/>
</dbReference>
<dbReference type="GO" id="GO:0004794">
    <property type="term" value="F:threonine deaminase activity"/>
    <property type="evidence" value="ECO:0007669"/>
    <property type="project" value="TreeGrafter"/>
</dbReference>
<keyword evidence="9 14" id="KW-0456">Lyase</keyword>
<feature type="domain" description="Tryptophan synthase beta chain-like PALP" evidence="13">
    <location>
        <begin position="83"/>
        <end position="387"/>
    </location>
</feature>
<evidence type="ECO:0000256" key="8">
    <source>
        <dbReference type="ARBA" id="ARBA00022898"/>
    </source>
</evidence>
<dbReference type="InterPro" id="IPR050147">
    <property type="entry name" value="Ser/Thr_Dehydratase"/>
</dbReference>
<evidence type="ECO:0000256" key="6">
    <source>
        <dbReference type="ARBA" id="ARBA00022605"/>
    </source>
</evidence>
<keyword evidence="8 12" id="KW-0663">Pyridoxal phosphate</keyword>
<dbReference type="RefSeq" id="WP_183997891.1">
    <property type="nucleotide sequence ID" value="NZ_JACIEH010000002.1"/>
</dbReference>
<comment type="catalytic activity">
    <reaction evidence="10">
        <text>O-phospho-L-homoserine + H2O = L-threonine + phosphate</text>
        <dbReference type="Rhea" id="RHEA:10840"/>
        <dbReference type="ChEBI" id="CHEBI:15377"/>
        <dbReference type="ChEBI" id="CHEBI:43474"/>
        <dbReference type="ChEBI" id="CHEBI:57590"/>
        <dbReference type="ChEBI" id="CHEBI:57926"/>
        <dbReference type="EC" id="4.2.3.1"/>
    </reaction>
</comment>
<comment type="pathway">
    <text evidence="2">Amino-acid biosynthesis; L-threonine biosynthesis; L-threonine from L-aspartate: step 5/5.</text>
</comment>
<evidence type="ECO:0000313" key="14">
    <source>
        <dbReference type="EMBL" id="MBB4098814.1"/>
    </source>
</evidence>
<protein>
    <recommendedName>
        <fullName evidence="5 11">Threonine synthase</fullName>
        <ecNumber evidence="4 11">4.2.3.1</ecNumber>
    </recommendedName>
</protein>
<evidence type="ECO:0000256" key="9">
    <source>
        <dbReference type="ARBA" id="ARBA00023239"/>
    </source>
</evidence>
<evidence type="ECO:0000256" key="4">
    <source>
        <dbReference type="ARBA" id="ARBA00013028"/>
    </source>
</evidence>
<sequence length="413" mass="44856">MRHDTNLSTDRQTFVTHLECSMTGERYEADQLHGLSRVGRPLLVRYDLEGVKAALPRDELARRPADLWKYRELLPVRRTENIVSLGEIATPIIPLDAVARAAGAKHLWVKDEGRLPTGSFKARGLVMAIAMARELGVKTIAMPTNGNAGAAAAAYASRVGIESVIFCPADTPEVNVREIAAQGARVYRVNGLIDDCGKLVGQGAKERGWFDLSTLKEPYRIEGKKTMGLELAEQLDWELPDVIFYPTGGGTGLIGMWKAFAEMEALGWIGARRPRMIAVQAEGCAPMVRAFEAGERHATRWEDAHTIAMGIRVPQAVGDFLILDAVRESGGVAMAVSDESIARAVDDAARQDGLLLCPEGGATLAAWRKALAEGLVARHEKVVLFNCATGLKYPLADQSRFLDKDGPVDFAAL</sequence>
<evidence type="ECO:0000256" key="11">
    <source>
        <dbReference type="NCBIfam" id="TIGR00260"/>
    </source>
</evidence>
<dbReference type="GO" id="GO:0009097">
    <property type="term" value="P:isoleucine biosynthetic process"/>
    <property type="evidence" value="ECO:0007669"/>
    <property type="project" value="TreeGrafter"/>
</dbReference>
<reference evidence="14 15" key="1">
    <citation type="submission" date="2020-08" db="EMBL/GenBank/DDBJ databases">
        <title>Genomic Encyclopedia of Type Strains, Phase IV (KMG-IV): sequencing the most valuable type-strain genomes for metagenomic binning, comparative biology and taxonomic classification.</title>
        <authorList>
            <person name="Goeker M."/>
        </authorList>
    </citation>
    <scope>NUCLEOTIDE SEQUENCE [LARGE SCALE GENOMIC DNA]</scope>
    <source>
        <strain evidence="14 15">DSM 101806</strain>
    </source>
</reference>
<dbReference type="GO" id="GO:0006565">
    <property type="term" value="P:L-serine catabolic process"/>
    <property type="evidence" value="ECO:0007669"/>
    <property type="project" value="TreeGrafter"/>
</dbReference>
<dbReference type="GO" id="GO:0003941">
    <property type="term" value="F:L-serine ammonia-lyase activity"/>
    <property type="evidence" value="ECO:0007669"/>
    <property type="project" value="TreeGrafter"/>
</dbReference>
<evidence type="ECO:0000256" key="7">
    <source>
        <dbReference type="ARBA" id="ARBA00022697"/>
    </source>
</evidence>
<evidence type="ECO:0000256" key="3">
    <source>
        <dbReference type="ARBA" id="ARBA00005517"/>
    </source>
</evidence>
<dbReference type="InterPro" id="IPR004450">
    <property type="entry name" value="Thr_synthase-like"/>
</dbReference>
<dbReference type="InterPro" id="IPR001926">
    <property type="entry name" value="TrpB-like_PALP"/>
</dbReference>
<keyword evidence="6" id="KW-0028">Amino-acid biosynthesis</keyword>
<dbReference type="PROSITE" id="PS00165">
    <property type="entry name" value="DEHYDRATASE_SER_THR"/>
    <property type="match status" value="1"/>
</dbReference>
<evidence type="ECO:0000256" key="12">
    <source>
        <dbReference type="PIRSR" id="PIRSR604450-51"/>
    </source>
</evidence>
<dbReference type="GO" id="GO:0006567">
    <property type="term" value="P:L-threonine catabolic process"/>
    <property type="evidence" value="ECO:0007669"/>
    <property type="project" value="TreeGrafter"/>
</dbReference>
<dbReference type="GO" id="GO:0004795">
    <property type="term" value="F:threonine synthase activity"/>
    <property type="evidence" value="ECO:0007669"/>
    <property type="project" value="UniProtKB-UniRule"/>
</dbReference>
<dbReference type="Proteomes" id="UP000557392">
    <property type="component" value="Unassembled WGS sequence"/>
</dbReference>
<evidence type="ECO:0000256" key="5">
    <source>
        <dbReference type="ARBA" id="ARBA00018679"/>
    </source>
</evidence>
<dbReference type="EMBL" id="JACIEH010000002">
    <property type="protein sequence ID" value="MBB4098814.1"/>
    <property type="molecule type" value="Genomic_DNA"/>
</dbReference>
<dbReference type="CDD" id="cd01563">
    <property type="entry name" value="Thr-synth_1"/>
    <property type="match status" value="1"/>
</dbReference>
<dbReference type="GO" id="GO:0009088">
    <property type="term" value="P:threonine biosynthetic process"/>
    <property type="evidence" value="ECO:0007669"/>
    <property type="project" value="UniProtKB-UniRule"/>
</dbReference>
<organism evidence="14 15">
    <name type="scientific">Sphingomonas kyeonggiensis</name>
    <dbReference type="NCBI Taxonomy" id="1268553"/>
    <lineage>
        <taxon>Bacteria</taxon>
        <taxon>Pseudomonadati</taxon>
        <taxon>Pseudomonadota</taxon>
        <taxon>Alphaproteobacteria</taxon>
        <taxon>Sphingomonadales</taxon>
        <taxon>Sphingomonadaceae</taxon>
        <taxon>Sphingomonas</taxon>
    </lineage>
</organism>
<evidence type="ECO:0000259" key="13">
    <source>
        <dbReference type="Pfam" id="PF00291"/>
    </source>
</evidence>
<dbReference type="UniPathway" id="UPA00050">
    <property type="reaction ID" value="UER00065"/>
</dbReference>
<accession>A0A7W6NXQ7</accession>
<dbReference type="EC" id="4.2.3.1" evidence="4 11"/>
<dbReference type="Gene3D" id="3.40.50.1100">
    <property type="match status" value="2"/>
</dbReference>
<comment type="similarity">
    <text evidence="3">Belongs to the threonine synthase family.</text>
</comment>
<dbReference type="FunFam" id="3.40.50.1100:FF:000055">
    <property type="entry name" value="Threonine synthase"/>
    <property type="match status" value="1"/>
</dbReference>
<keyword evidence="7" id="KW-0791">Threonine biosynthesis</keyword>
<proteinExistence type="inferred from homology"/>
<feature type="modified residue" description="N6-(pyridoxal phosphate)lysine" evidence="12">
    <location>
        <position position="121"/>
    </location>
</feature>
<dbReference type="AlphaFoldDB" id="A0A7W6NXQ7"/>